<evidence type="ECO:0000313" key="15">
    <source>
        <dbReference type="Proteomes" id="UP000694546"/>
    </source>
</evidence>
<evidence type="ECO:0000256" key="3">
    <source>
        <dbReference type="ARBA" id="ARBA00004496"/>
    </source>
</evidence>
<evidence type="ECO:0000256" key="5">
    <source>
        <dbReference type="ARBA" id="ARBA00015519"/>
    </source>
</evidence>
<organism evidence="14 15">
    <name type="scientific">Gadus morhua</name>
    <name type="common">Atlantic cod</name>
    <dbReference type="NCBI Taxonomy" id="8049"/>
    <lineage>
        <taxon>Eukaryota</taxon>
        <taxon>Metazoa</taxon>
        <taxon>Chordata</taxon>
        <taxon>Craniata</taxon>
        <taxon>Vertebrata</taxon>
        <taxon>Euteleostomi</taxon>
        <taxon>Actinopterygii</taxon>
        <taxon>Neopterygii</taxon>
        <taxon>Teleostei</taxon>
        <taxon>Neoteleostei</taxon>
        <taxon>Acanthomorphata</taxon>
        <taxon>Zeiogadaria</taxon>
        <taxon>Gadariae</taxon>
        <taxon>Gadiformes</taxon>
        <taxon>Gadoidei</taxon>
        <taxon>Gadidae</taxon>
        <taxon>Gadus</taxon>
    </lineage>
</organism>
<evidence type="ECO:0000256" key="1">
    <source>
        <dbReference type="ARBA" id="ARBA00001968"/>
    </source>
</evidence>
<evidence type="ECO:0000256" key="10">
    <source>
        <dbReference type="ARBA" id="ARBA00023242"/>
    </source>
</evidence>
<evidence type="ECO:0000256" key="2">
    <source>
        <dbReference type="ARBA" id="ARBA00004123"/>
    </source>
</evidence>
<keyword evidence="6" id="KW-0963">Cytoplasm</keyword>
<protein>
    <recommendedName>
        <fullName evidence="5">Putative nuclease HARBI1</fullName>
    </recommendedName>
    <alternativeName>
        <fullName evidence="11">Harbinger transposase-derived nuclease</fullName>
    </alternativeName>
</protein>
<evidence type="ECO:0000256" key="11">
    <source>
        <dbReference type="ARBA" id="ARBA00030126"/>
    </source>
</evidence>
<dbReference type="GO" id="GO:0046872">
    <property type="term" value="F:metal ion binding"/>
    <property type="evidence" value="ECO:0007669"/>
    <property type="project" value="UniProtKB-KW"/>
</dbReference>
<comment type="function">
    <text evidence="12">Transposase-derived protein that may have nuclease activity. Does not have transposase activity.</text>
</comment>
<evidence type="ECO:0000256" key="9">
    <source>
        <dbReference type="ARBA" id="ARBA00022801"/>
    </source>
</evidence>
<dbReference type="OMA" id="MICEANY"/>
<evidence type="ECO:0000259" key="13">
    <source>
        <dbReference type="Pfam" id="PF13359"/>
    </source>
</evidence>
<keyword evidence="7" id="KW-0540">Nuclease</keyword>
<dbReference type="GO" id="GO:0016787">
    <property type="term" value="F:hydrolase activity"/>
    <property type="evidence" value="ECO:0007669"/>
    <property type="project" value="UniProtKB-KW"/>
</dbReference>
<feature type="domain" description="DDE Tnp4" evidence="13">
    <location>
        <begin position="148"/>
        <end position="295"/>
    </location>
</feature>
<sequence length="348" mass="40172">MTSIVHVLRHRQRRYKPRQYVQRGNFIEQYSNDELYARFRFRREDILYICEILRPHLQRPTRRSHALTVEEQVLIALRFFACGSFYEVIADGLAVTKSTVGHVMHSVAAALAGLIHQYVRFPDTEEEITQTKRKFFSIARMPNTIGAIDCTHIHIQAPHEREWEFVNRKGRHSINVQLIGNADLKITNCVVRWPGSVHDARILRESHLYRRLQQTAPDGILLGDSGYPLLRWLMTPFATVTCDPQQRYNNAHSATRGTIERINGVLKRRFACLNYLRVEPKQACNIISACIVLHNIAQLRRVPLNEDILDRPPLEAEVPQLQPPPPPHQADEPAGRAVRNAMVNLYFS</sequence>
<proteinExistence type="inferred from homology"/>
<keyword evidence="10" id="KW-0539">Nucleus</keyword>
<dbReference type="Pfam" id="PF13359">
    <property type="entry name" value="DDE_Tnp_4"/>
    <property type="match status" value="1"/>
</dbReference>
<dbReference type="GeneTree" id="ENSGT00940000166756"/>
<comment type="cofactor">
    <cofactor evidence="1">
        <name>a divalent metal cation</name>
        <dbReference type="ChEBI" id="CHEBI:60240"/>
    </cofactor>
</comment>
<dbReference type="GO" id="GO:0004518">
    <property type="term" value="F:nuclease activity"/>
    <property type="evidence" value="ECO:0007669"/>
    <property type="project" value="UniProtKB-KW"/>
</dbReference>
<evidence type="ECO:0000256" key="4">
    <source>
        <dbReference type="ARBA" id="ARBA00006958"/>
    </source>
</evidence>
<evidence type="ECO:0000256" key="12">
    <source>
        <dbReference type="ARBA" id="ARBA00045850"/>
    </source>
</evidence>
<reference evidence="14" key="2">
    <citation type="submission" date="2025-09" db="UniProtKB">
        <authorList>
            <consortium name="Ensembl"/>
        </authorList>
    </citation>
    <scope>IDENTIFICATION</scope>
</reference>
<comment type="subcellular location">
    <subcellularLocation>
        <location evidence="3">Cytoplasm</location>
    </subcellularLocation>
    <subcellularLocation>
        <location evidence="2">Nucleus</location>
    </subcellularLocation>
</comment>
<name>A0A8C5CL15_GADMO</name>
<dbReference type="AlphaFoldDB" id="A0A8C5CL15"/>
<dbReference type="InterPro" id="IPR026103">
    <property type="entry name" value="HARBI1_animal"/>
</dbReference>
<dbReference type="PANTHER" id="PTHR22930:SF267">
    <property type="entry name" value="NUCLEASE HARBI1-RELATED"/>
    <property type="match status" value="1"/>
</dbReference>
<evidence type="ECO:0000256" key="8">
    <source>
        <dbReference type="ARBA" id="ARBA00022723"/>
    </source>
</evidence>
<dbReference type="PANTHER" id="PTHR22930">
    <property type="match status" value="1"/>
</dbReference>
<dbReference type="InterPro" id="IPR045249">
    <property type="entry name" value="HARBI1-like"/>
</dbReference>
<reference evidence="14" key="1">
    <citation type="submission" date="2025-08" db="UniProtKB">
        <authorList>
            <consortium name="Ensembl"/>
        </authorList>
    </citation>
    <scope>IDENTIFICATION</scope>
</reference>
<keyword evidence="9" id="KW-0378">Hydrolase</keyword>
<evidence type="ECO:0000256" key="6">
    <source>
        <dbReference type="ARBA" id="ARBA00022490"/>
    </source>
</evidence>
<evidence type="ECO:0000256" key="7">
    <source>
        <dbReference type="ARBA" id="ARBA00022722"/>
    </source>
</evidence>
<dbReference type="GO" id="GO:0005634">
    <property type="term" value="C:nucleus"/>
    <property type="evidence" value="ECO:0007669"/>
    <property type="project" value="UniProtKB-SubCell"/>
</dbReference>
<dbReference type="GO" id="GO:0005737">
    <property type="term" value="C:cytoplasm"/>
    <property type="evidence" value="ECO:0007669"/>
    <property type="project" value="UniProtKB-SubCell"/>
</dbReference>
<keyword evidence="8" id="KW-0479">Metal-binding</keyword>
<dbReference type="PRINTS" id="PR02086">
    <property type="entry name" value="PUTNUCHARBI1"/>
</dbReference>
<evidence type="ECO:0000313" key="14">
    <source>
        <dbReference type="Ensembl" id="ENSGMOP00000062535.1"/>
    </source>
</evidence>
<accession>A0A8C5CL15</accession>
<dbReference type="Proteomes" id="UP000694546">
    <property type="component" value="Unassembled WGS sequence"/>
</dbReference>
<comment type="similarity">
    <text evidence="4">Belongs to the HARBI1 family.</text>
</comment>
<dbReference type="InterPro" id="IPR027806">
    <property type="entry name" value="HARBI1_dom"/>
</dbReference>
<keyword evidence="15" id="KW-1185">Reference proteome</keyword>
<dbReference type="Ensembl" id="ENSGMOT00000038941.1">
    <property type="protein sequence ID" value="ENSGMOP00000062535.1"/>
    <property type="gene ID" value="ENSGMOG00000026512.1"/>
</dbReference>